<protein>
    <submittedName>
        <fullName evidence="1">Uncharacterized protein</fullName>
    </submittedName>
</protein>
<proteinExistence type="predicted"/>
<organism evidence="1 2">
    <name type="scientific">Carnegiea gigantea</name>
    <dbReference type="NCBI Taxonomy" id="171969"/>
    <lineage>
        <taxon>Eukaryota</taxon>
        <taxon>Viridiplantae</taxon>
        <taxon>Streptophyta</taxon>
        <taxon>Embryophyta</taxon>
        <taxon>Tracheophyta</taxon>
        <taxon>Spermatophyta</taxon>
        <taxon>Magnoliopsida</taxon>
        <taxon>eudicotyledons</taxon>
        <taxon>Gunneridae</taxon>
        <taxon>Pentapetalae</taxon>
        <taxon>Caryophyllales</taxon>
        <taxon>Cactineae</taxon>
        <taxon>Cactaceae</taxon>
        <taxon>Cactoideae</taxon>
        <taxon>Echinocereeae</taxon>
        <taxon>Carnegiea</taxon>
    </lineage>
</organism>
<reference evidence="1" key="1">
    <citation type="submission" date="2022-04" db="EMBL/GenBank/DDBJ databases">
        <title>Carnegiea gigantea Genome sequencing and assembly v2.</title>
        <authorList>
            <person name="Copetti D."/>
            <person name="Sanderson M.J."/>
            <person name="Burquez A."/>
            <person name="Wojciechowski M.F."/>
        </authorList>
    </citation>
    <scope>NUCLEOTIDE SEQUENCE</scope>
    <source>
        <strain evidence="1">SGP5-SGP5p</strain>
        <tissue evidence="1">Aerial part</tissue>
    </source>
</reference>
<accession>A0A9Q1JU25</accession>
<keyword evidence="2" id="KW-1185">Reference proteome</keyword>
<evidence type="ECO:0000313" key="2">
    <source>
        <dbReference type="Proteomes" id="UP001153076"/>
    </source>
</evidence>
<sequence length="151" mass="17177">MYYEVNVGAKWRCESDVQGRVKKMYGGKGRNEHGGAARMVKEIKGSHLSEDKLWYSLKYERQILLVVEGDTDVRMIFTGNDKHHYLYVGGNDGPKRLLVSEIAKCGSKKQQTRLRLEGKIIEFSDHDEMSIMSDDAGDEETIERGCDEGTK</sequence>
<dbReference type="EMBL" id="JAKOGI010000732">
    <property type="protein sequence ID" value="KAJ8431017.1"/>
    <property type="molecule type" value="Genomic_DNA"/>
</dbReference>
<comment type="caution">
    <text evidence="1">The sequence shown here is derived from an EMBL/GenBank/DDBJ whole genome shotgun (WGS) entry which is preliminary data.</text>
</comment>
<gene>
    <name evidence="1" type="ORF">Cgig2_017195</name>
</gene>
<dbReference type="AlphaFoldDB" id="A0A9Q1JU25"/>
<evidence type="ECO:0000313" key="1">
    <source>
        <dbReference type="EMBL" id="KAJ8431017.1"/>
    </source>
</evidence>
<name>A0A9Q1JU25_9CARY</name>
<dbReference type="Proteomes" id="UP001153076">
    <property type="component" value="Unassembled WGS sequence"/>
</dbReference>